<dbReference type="GeneID" id="70230979"/>
<dbReference type="EMBL" id="JAGMUX010000004">
    <property type="protein sequence ID" value="KAH7260879.1"/>
    <property type="molecule type" value="Genomic_DNA"/>
</dbReference>
<protein>
    <submittedName>
        <fullName evidence="1">Uncharacterized protein</fullName>
    </submittedName>
</protein>
<dbReference type="OrthoDB" id="5010451at2759"/>
<dbReference type="InterPro" id="IPR015943">
    <property type="entry name" value="WD40/YVTN_repeat-like_dom_sf"/>
</dbReference>
<sequence length="156" mass="17718">MQSGIDINILTLQTKNSEWMRAFGEDHGRVVAFLPVGESIISRYSHCFRIRDIEKIRSAVMYQEPQAGVSTIKDLVDVNKVTISPNGQYLVSEDETCVHLWCLSDDTYEGCLAVHFDTIGTPDDVKILSFSSDSESLMLCTKNMVYVWTLRKIRHP</sequence>
<gene>
    <name evidence="1" type="ORF">BKA55DRAFT_722073</name>
</gene>
<accession>A0A9P9KNJ6</accession>
<organism evidence="1 2">
    <name type="scientific">Fusarium redolens</name>
    <dbReference type="NCBI Taxonomy" id="48865"/>
    <lineage>
        <taxon>Eukaryota</taxon>
        <taxon>Fungi</taxon>
        <taxon>Dikarya</taxon>
        <taxon>Ascomycota</taxon>
        <taxon>Pezizomycotina</taxon>
        <taxon>Sordariomycetes</taxon>
        <taxon>Hypocreomycetidae</taxon>
        <taxon>Hypocreales</taxon>
        <taxon>Nectriaceae</taxon>
        <taxon>Fusarium</taxon>
        <taxon>Fusarium redolens species complex</taxon>
    </lineage>
</organism>
<evidence type="ECO:0000313" key="2">
    <source>
        <dbReference type="Proteomes" id="UP000720189"/>
    </source>
</evidence>
<feature type="non-terminal residue" evidence="1">
    <location>
        <position position="156"/>
    </location>
</feature>
<dbReference type="Gene3D" id="2.130.10.10">
    <property type="entry name" value="YVTN repeat-like/Quinoprotein amine dehydrogenase"/>
    <property type="match status" value="1"/>
</dbReference>
<dbReference type="SUPFAM" id="SSF101908">
    <property type="entry name" value="Putative isomerase YbhE"/>
    <property type="match status" value="1"/>
</dbReference>
<name>A0A9P9KNJ6_FUSRE</name>
<dbReference type="RefSeq" id="XP_046052756.1">
    <property type="nucleotide sequence ID" value="XM_046201025.1"/>
</dbReference>
<keyword evidence="2" id="KW-1185">Reference proteome</keyword>
<proteinExistence type="predicted"/>
<comment type="caution">
    <text evidence="1">The sequence shown here is derived from an EMBL/GenBank/DDBJ whole genome shotgun (WGS) entry which is preliminary data.</text>
</comment>
<dbReference type="Proteomes" id="UP000720189">
    <property type="component" value="Unassembled WGS sequence"/>
</dbReference>
<dbReference type="AlphaFoldDB" id="A0A9P9KNJ6"/>
<evidence type="ECO:0000313" key="1">
    <source>
        <dbReference type="EMBL" id="KAH7260879.1"/>
    </source>
</evidence>
<reference evidence="1" key="1">
    <citation type="journal article" date="2021" name="Nat. Commun.">
        <title>Genetic determinants of endophytism in the Arabidopsis root mycobiome.</title>
        <authorList>
            <person name="Mesny F."/>
            <person name="Miyauchi S."/>
            <person name="Thiergart T."/>
            <person name="Pickel B."/>
            <person name="Atanasova L."/>
            <person name="Karlsson M."/>
            <person name="Huettel B."/>
            <person name="Barry K.W."/>
            <person name="Haridas S."/>
            <person name="Chen C."/>
            <person name="Bauer D."/>
            <person name="Andreopoulos W."/>
            <person name="Pangilinan J."/>
            <person name="LaButti K."/>
            <person name="Riley R."/>
            <person name="Lipzen A."/>
            <person name="Clum A."/>
            <person name="Drula E."/>
            <person name="Henrissat B."/>
            <person name="Kohler A."/>
            <person name="Grigoriev I.V."/>
            <person name="Martin F.M."/>
            <person name="Hacquard S."/>
        </authorList>
    </citation>
    <scope>NUCLEOTIDE SEQUENCE</scope>
    <source>
        <strain evidence="1">MPI-CAGE-AT-0023</strain>
    </source>
</reference>